<dbReference type="Proteomes" id="UP001330812">
    <property type="component" value="Chromosome"/>
</dbReference>
<dbReference type="Gene3D" id="1.20.120.450">
    <property type="entry name" value="dinb family like domain"/>
    <property type="match status" value="1"/>
</dbReference>
<evidence type="ECO:0000313" key="3">
    <source>
        <dbReference type="EMBL" id="WSE30983.1"/>
    </source>
</evidence>
<dbReference type="InterPro" id="IPR034660">
    <property type="entry name" value="DinB/YfiT-like"/>
</dbReference>
<organism evidence="3 4">
    <name type="scientific">Amycolatopsis rhabdoformis</name>
    <dbReference type="NCBI Taxonomy" id="1448059"/>
    <lineage>
        <taxon>Bacteria</taxon>
        <taxon>Bacillati</taxon>
        <taxon>Actinomycetota</taxon>
        <taxon>Actinomycetes</taxon>
        <taxon>Pseudonocardiales</taxon>
        <taxon>Pseudonocardiaceae</taxon>
        <taxon>Amycolatopsis</taxon>
    </lineage>
</organism>
<evidence type="ECO:0000259" key="2">
    <source>
        <dbReference type="Pfam" id="PF11716"/>
    </source>
</evidence>
<feature type="compositionally biased region" description="Pro residues" evidence="1">
    <location>
        <begin position="153"/>
        <end position="169"/>
    </location>
</feature>
<name>A0ABZ1IBH4_9PSEU</name>
<feature type="domain" description="Mycothiol-dependent maleylpyruvate isomerase metal-binding" evidence="2">
    <location>
        <begin position="9"/>
        <end position="124"/>
    </location>
</feature>
<gene>
    <name evidence="3" type="ORF">VSH64_02405</name>
</gene>
<reference evidence="3 4" key="1">
    <citation type="journal article" date="2015" name="Int. J. Syst. Evol. Microbiol.">
        <title>Amycolatopsis rhabdoformis sp. nov., an actinomycete isolated from a tropical forest soil.</title>
        <authorList>
            <person name="Souza W.R."/>
            <person name="Silva R.E."/>
            <person name="Goodfellow M."/>
            <person name="Busarakam K."/>
            <person name="Figueiro F.S."/>
            <person name="Ferreira D."/>
            <person name="Rodrigues-Filho E."/>
            <person name="Moraes L.A.B."/>
            <person name="Zucchi T.D."/>
        </authorList>
    </citation>
    <scope>NUCLEOTIDE SEQUENCE [LARGE SCALE GENOMIC DNA]</scope>
    <source>
        <strain evidence="3 4">NCIMB 14900</strain>
    </source>
</reference>
<accession>A0ABZ1IBH4</accession>
<dbReference type="RefSeq" id="WP_326833798.1">
    <property type="nucleotide sequence ID" value="NZ_CP142149.1"/>
</dbReference>
<evidence type="ECO:0000256" key="1">
    <source>
        <dbReference type="SAM" id="MobiDB-lite"/>
    </source>
</evidence>
<dbReference type="NCBIfam" id="TIGR03083">
    <property type="entry name" value="maleylpyruvate isomerase family mycothiol-dependent enzyme"/>
    <property type="match status" value="1"/>
</dbReference>
<evidence type="ECO:0000313" key="4">
    <source>
        <dbReference type="Proteomes" id="UP001330812"/>
    </source>
</evidence>
<feature type="region of interest" description="Disordered" evidence="1">
    <location>
        <begin position="148"/>
        <end position="171"/>
    </location>
</feature>
<protein>
    <submittedName>
        <fullName evidence="3">TIGR03086 family metal-binding protein</fullName>
    </submittedName>
</protein>
<dbReference type="Pfam" id="PF11716">
    <property type="entry name" value="MDMPI_N"/>
    <property type="match status" value="1"/>
</dbReference>
<dbReference type="NCBIfam" id="TIGR03086">
    <property type="entry name" value="TIGR03086 family metal-binding protein"/>
    <property type="match status" value="1"/>
</dbReference>
<dbReference type="InterPro" id="IPR017520">
    <property type="entry name" value="CHP03086"/>
</dbReference>
<dbReference type="InterPro" id="IPR024344">
    <property type="entry name" value="MDMPI_metal-binding"/>
</dbReference>
<sequence length="187" mass="19811">MALLDDFDRAAAVVQTVVSSVRDDQWVLPTACADWDVRAVVNHLAHGNARVAEWAVVGPAAPPGDYLGADPPGSFTASVARAREVLAEPGLATRLVTTPLGDVPGSLLVHMRLNEYLAHGWDVADATGQPTDFVPDLAEQVLESWRTRFGDQPRPPGGPFAPEQPPPPDAAAADRLAAFLGRTPVRA</sequence>
<dbReference type="SUPFAM" id="SSF109854">
    <property type="entry name" value="DinB/YfiT-like putative metalloenzymes"/>
    <property type="match status" value="1"/>
</dbReference>
<keyword evidence="4" id="KW-1185">Reference proteome</keyword>
<dbReference type="EMBL" id="CP142149">
    <property type="protein sequence ID" value="WSE30983.1"/>
    <property type="molecule type" value="Genomic_DNA"/>
</dbReference>
<proteinExistence type="predicted"/>
<dbReference type="InterPro" id="IPR017517">
    <property type="entry name" value="Maleyloyr_isom"/>
</dbReference>